<dbReference type="AlphaFoldDB" id="A0A1B0B3P4"/>
<dbReference type="SUPFAM" id="SSF53335">
    <property type="entry name" value="S-adenosyl-L-methionine-dependent methyltransferases"/>
    <property type="match status" value="1"/>
</dbReference>
<evidence type="ECO:0000313" key="10">
    <source>
        <dbReference type="Proteomes" id="UP000092460"/>
    </source>
</evidence>
<dbReference type="Gene3D" id="3.40.50.150">
    <property type="entry name" value="Vaccinia Virus protein VP39"/>
    <property type="match status" value="1"/>
</dbReference>
<evidence type="ECO:0000256" key="2">
    <source>
        <dbReference type="ARBA" id="ARBA00022603"/>
    </source>
</evidence>
<evidence type="ECO:0000313" key="9">
    <source>
        <dbReference type="EnsemblMetazoa" id="GPPI017796-PA"/>
    </source>
</evidence>
<dbReference type="PANTHER" id="PTHR11006">
    <property type="entry name" value="PROTEIN ARGININE N-METHYLTRANSFERASE"/>
    <property type="match status" value="1"/>
</dbReference>
<comment type="catalytic activity">
    <reaction evidence="5">
        <text>L-arginyl-[protein] + S-adenosyl-L-methionine = N(omega)-methyl-L-arginyl-[protein] + S-adenosyl-L-homocysteine + H(+)</text>
        <dbReference type="Rhea" id="RHEA:48100"/>
        <dbReference type="Rhea" id="RHEA-COMP:10532"/>
        <dbReference type="Rhea" id="RHEA-COMP:11990"/>
        <dbReference type="ChEBI" id="CHEBI:15378"/>
        <dbReference type="ChEBI" id="CHEBI:29965"/>
        <dbReference type="ChEBI" id="CHEBI:57856"/>
        <dbReference type="ChEBI" id="CHEBI:59789"/>
        <dbReference type="ChEBI" id="CHEBI:65280"/>
    </reaction>
    <physiologicalReaction direction="left-to-right" evidence="5">
        <dbReference type="Rhea" id="RHEA:48101"/>
    </physiologicalReaction>
</comment>
<evidence type="ECO:0000256" key="3">
    <source>
        <dbReference type="ARBA" id="ARBA00022679"/>
    </source>
</evidence>
<dbReference type="VEuPathDB" id="VectorBase:GPPI017796"/>
<dbReference type="GO" id="GO:0035242">
    <property type="term" value="F:protein-arginine omega-N asymmetric methyltransferase activity"/>
    <property type="evidence" value="ECO:0007669"/>
    <property type="project" value="UniProtKB-EC"/>
</dbReference>
<dbReference type="STRING" id="67801.A0A1B0B3P4"/>
<keyword evidence="3 6" id="KW-0808">Transferase</keyword>
<keyword evidence="2 6" id="KW-0489">Methyltransferase</keyword>
<name>A0A1B0B3P4_9MUSC</name>
<evidence type="ECO:0000259" key="8">
    <source>
        <dbReference type="Pfam" id="PF22528"/>
    </source>
</evidence>
<evidence type="ECO:0000256" key="1">
    <source>
        <dbReference type="ARBA" id="ARBA00011925"/>
    </source>
</evidence>
<keyword evidence="4 6" id="KW-0949">S-adenosyl-L-methionine</keyword>
<evidence type="ECO:0000256" key="6">
    <source>
        <dbReference type="PROSITE-ProRule" id="PRU01015"/>
    </source>
</evidence>
<dbReference type="Pfam" id="PF22528">
    <property type="entry name" value="PRMT_C"/>
    <property type="match status" value="1"/>
</dbReference>
<dbReference type="EnsemblMetazoa" id="GPPI017796-RA">
    <property type="protein sequence ID" value="GPPI017796-PA"/>
    <property type="gene ID" value="GPPI017796"/>
</dbReference>
<dbReference type="Pfam" id="PF06325">
    <property type="entry name" value="PrmA"/>
    <property type="match status" value="1"/>
</dbReference>
<reference evidence="9" key="2">
    <citation type="submission" date="2020-05" db="UniProtKB">
        <authorList>
            <consortium name="EnsemblMetazoa"/>
        </authorList>
    </citation>
    <scope>IDENTIFICATION</scope>
    <source>
        <strain evidence="9">IAEA</strain>
    </source>
</reference>
<feature type="compositionally biased region" description="Polar residues" evidence="7">
    <location>
        <begin position="53"/>
        <end position="69"/>
    </location>
</feature>
<dbReference type="EMBL" id="JXJN01007947">
    <property type="status" value="NOT_ANNOTATED_CDS"/>
    <property type="molecule type" value="Genomic_DNA"/>
</dbReference>
<sequence>MNCFHSSRTGQKHAAVSRYSLFVQQAACKQLLQRKGKKVIKKLVMGRRRPNNKDSINGSGQDKKATSVTTPLTTVEKMTSCDFQSDDRAHIEMMAQSVNDMVRIRSFQNAILHNKHLFRGRIVLNLNCGIGIFALFAAKAGAAKVFAVDNSNVVHYTRQIVENNNYDNIIKVIKGRITETELPVDEVDIIVCDWMGYALLYQSTCGDVLYARDKWLKKSSGLIFPDKARLFVAALEDEKHKNENIEWWNNVYGFNMKCLREVAIKEPRYHSVKIQQVLSKQFPLQMFDLNKATSVDLHIRSKYMLKMQRSGRMDGIVLFFHVYFSKCHTPVAFSTDPWSPVTNWLQTVCYFDQPISVNVDSAYFGGIEFYSPTSSYGLEDMVINLEMLKGEPGQIELEAEMNWRMRSPRVPRTILFKTIAHSNDEPNKFQRQKTEKPTCKSFPKVGANRKLISTERKVLK</sequence>
<evidence type="ECO:0000256" key="5">
    <source>
        <dbReference type="ARBA" id="ARBA00049303"/>
    </source>
</evidence>
<keyword evidence="10" id="KW-1185">Reference proteome</keyword>
<dbReference type="GO" id="GO:0042054">
    <property type="term" value="F:histone methyltransferase activity"/>
    <property type="evidence" value="ECO:0007669"/>
    <property type="project" value="TreeGrafter"/>
</dbReference>
<evidence type="ECO:0000256" key="4">
    <source>
        <dbReference type="ARBA" id="ARBA00022691"/>
    </source>
</evidence>
<dbReference type="PANTHER" id="PTHR11006:SF53">
    <property type="entry name" value="PROTEIN ARGININE N-METHYLTRANSFERASE 3"/>
    <property type="match status" value="1"/>
</dbReference>
<dbReference type="GO" id="GO:0005634">
    <property type="term" value="C:nucleus"/>
    <property type="evidence" value="ECO:0007669"/>
    <property type="project" value="TreeGrafter"/>
</dbReference>
<dbReference type="FunFam" id="3.40.50.150:FF:000003">
    <property type="entry name" value="Blast:Protein arginine N-methyltransferase 1"/>
    <property type="match status" value="1"/>
</dbReference>
<dbReference type="PROSITE" id="PS51678">
    <property type="entry name" value="SAM_MT_PRMT"/>
    <property type="match status" value="1"/>
</dbReference>
<accession>A0A1B0B3P4</accession>
<dbReference type="InterPro" id="IPR029063">
    <property type="entry name" value="SAM-dependent_MTases_sf"/>
</dbReference>
<dbReference type="InterPro" id="IPR025799">
    <property type="entry name" value="Arg_MeTrfase"/>
</dbReference>
<reference evidence="10" key="1">
    <citation type="submission" date="2015-01" db="EMBL/GenBank/DDBJ databases">
        <authorList>
            <person name="Aksoy S."/>
            <person name="Warren W."/>
            <person name="Wilson R.K."/>
        </authorList>
    </citation>
    <scope>NUCLEOTIDE SEQUENCE [LARGE SCALE GENOMIC DNA]</scope>
    <source>
        <strain evidence="10">IAEA</strain>
    </source>
</reference>
<organism evidence="9 10">
    <name type="scientific">Glossina palpalis gambiensis</name>
    <dbReference type="NCBI Taxonomy" id="67801"/>
    <lineage>
        <taxon>Eukaryota</taxon>
        <taxon>Metazoa</taxon>
        <taxon>Ecdysozoa</taxon>
        <taxon>Arthropoda</taxon>
        <taxon>Hexapoda</taxon>
        <taxon>Insecta</taxon>
        <taxon>Pterygota</taxon>
        <taxon>Neoptera</taxon>
        <taxon>Endopterygota</taxon>
        <taxon>Diptera</taxon>
        <taxon>Brachycera</taxon>
        <taxon>Muscomorpha</taxon>
        <taxon>Hippoboscoidea</taxon>
        <taxon>Glossinidae</taxon>
        <taxon>Glossina</taxon>
    </lineage>
</organism>
<feature type="region of interest" description="Disordered" evidence="7">
    <location>
        <begin position="46"/>
        <end position="69"/>
    </location>
</feature>
<dbReference type="EC" id="2.1.1.319" evidence="1"/>
<proteinExistence type="predicted"/>
<protein>
    <recommendedName>
        <fullName evidence="1">type I protein arginine methyltransferase</fullName>
        <ecNumber evidence="1">2.1.1.319</ecNumber>
    </recommendedName>
</protein>
<dbReference type="InterPro" id="IPR055135">
    <property type="entry name" value="PRMT_dom"/>
</dbReference>
<dbReference type="Proteomes" id="UP000092460">
    <property type="component" value="Unassembled WGS sequence"/>
</dbReference>
<evidence type="ECO:0000256" key="7">
    <source>
        <dbReference type="SAM" id="MobiDB-lite"/>
    </source>
</evidence>
<dbReference type="GO" id="GO:0032259">
    <property type="term" value="P:methylation"/>
    <property type="evidence" value="ECO:0007669"/>
    <property type="project" value="UniProtKB-KW"/>
</dbReference>
<dbReference type="Gene3D" id="2.70.160.11">
    <property type="entry name" value="Hnrnp arginine n-methyltransferase1"/>
    <property type="match status" value="1"/>
</dbReference>
<feature type="domain" description="Protein arginine N-methyltransferase" evidence="8">
    <location>
        <begin position="226"/>
        <end position="381"/>
    </location>
</feature>